<evidence type="ECO:0000259" key="7">
    <source>
        <dbReference type="PROSITE" id="PS50011"/>
    </source>
</evidence>
<name>A0A7R9QDQ3_9ACAR</name>
<dbReference type="AlphaFoldDB" id="A0A7R9QDQ3"/>
<dbReference type="GO" id="GO:0005737">
    <property type="term" value="C:cytoplasm"/>
    <property type="evidence" value="ECO:0007669"/>
    <property type="project" value="TreeGrafter"/>
</dbReference>
<dbReference type="Pfam" id="PF00069">
    <property type="entry name" value="Pkinase"/>
    <property type="match status" value="1"/>
</dbReference>
<sequence>MDAPYKVLTLSECKAIDNTIDTQLSSLLLICEKAFDELSVIGSGGFGTVYRMRHKTDGQIYAVKKIAIKVFNGTETENALKEVQSLVKVSSQYVVQYYYSWLETGFLFIQMELCSQSLRNILDVKPNI</sequence>
<dbReference type="GO" id="GO:0005634">
    <property type="term" value="C:nucleus"/>
    <property type="evidence" value="ECO:0007669"/>
    <property type="project" value="TreeGrafter"/>
</dbReference>
<dbReference type="FunFam" id="3.30.200.20:FF:000040">
    <property type="entry name" value="Dual specificity mitogen-activated protein kinase kinase"/>
    <property type="match status" value="1"/>
</dbReference>
<evidence type="ECO:0000256" key="2">
    <source>
        <dbReference type="ARBA" id="ARBA00022679"/>
    </source>
</evidence>
<keyword evidence="5 6" id="KW-0067">ATP-binding</keyword>
<dbReference type="InterPro" id="IPR011009">
    <property type="entry name" value="Kinase-like_dom_sf"/>
</dbReference>
<evidence type="ECO:0000313" key="8">
    <source>
        <dbReference type="EMBL" id="CAD7640965.1"/>
    </source>
</evidence>
<dbReference type="OrthoDB" id="1405469at2759"/>
<evidence type="ECO:0000313" key="9">
    <source>
        <dbReference type="Proteomes" id="UP000728032"/>
    </source>
</evidence>
<dbReference type="SUPFAM" id="SSF56112">
    <property type="entry name" value="Protein kinase-like (PK-like)"/>
    <property type="match status" value="1"/>
</dbReference>
<dbReference type="GO" id="GO:0043068">
    <property type="term" value="P:positive regulation of programmed cell death"/>
    <property type="evidence" value="ECO:0007669"/>
    <property type="project" value="UniProtKB-ARBA"/>
</dbReference>
<dbReference type="GO" id="GO:0005524">
    <property type="term" value="F:ATP binding"/>
    <property type="evidence" value="ECO:0007669"/>
    <property type="project" value="UniProtKB-UniRule"/>
</dbReference>
<dbReference type="Gene3D" id="3.30.200.20">
    <property type="entry name" value="Phosphorylase Kinase, domain 1"/>
    <property type="match status" value="1"/>
</dbReference>
<dbReference type="GO" id="GO:0004674">
    <property type="term" value="F:protein serine/threonine kinase activity"/>
    <property type="evidence" value="ECO:0007669"/>
    <property type="project" value="UniProtKB-KW"/>
</dbReference>
<dbReference type="EMBL" id="OC915557">
    <property type="protein sequence ID" value="CAD7640965.1"/>
    <property type="molecule type" value="Genomic_DNA"/>
</dbReference>
<evidence type="ECO:0000256" key="5">
    <source>
        <dbReference type="ARBA" id="ARBA00022840"/>
    </source>
</evidence>
<reference evidence="8" key="1">
    <citation type="submission" date="2020-11" db="EMBL/GenBank/DDBJ databases">
        <authorList>
            <person name="Tran Van P."/>
        </authorList>
    </citation>
    <scope>NUCLEOTIDE SEQUENCE</scope>
</reference>
<dbReference type="PANTHER" id="PTHR11042">
    <property type="entry name" value="EUKARYOTIC TRANSLATION INITIATION FACTOR 2-ALPHA KINASE EIF2-ALPHA KINASE -RELATED"/>
    <property type="match status" value="1"/>
</dbReference>
<evidence type="ECO:0000256" key="3">
    <source>
        <dbReference type="ARBA" id="ARBA00022741"/>
    </source>
</evidence>
<dbReference type="GO" id="GO:0010508">
    <property type="term" value="P:positive regulation of autophagy"/>
    <property type="evidence" value="ECO:0007669"/>
    <property type="project" value="UniProtKB-ARBA"/>
</dbReference>
<gene>
    <name evidence="8" type="ORF">ONB1V03_LOCUS2850</name>
</gene>
<dbReference type="PROSITE" id="PS00107">
    <property type="entry name" value="PROTEIN_KINASE_ATP"/>
    <property type="match status" value="1"/>
</dbReference>
<dbReference type="PROSITE" id="PS50011">
    <property type="entry name" value="PROTEIN_KINASE_DOM"/>
    <property type="match status" value="1"/>
</dbReference>
<dbReference type="InterPro" id="IPR000719">
    <property type="entry name" value="Prot_kinase_dom"/>
</dbReference>
<dbReference type="InterPro" id="IPR050339">
    <property type="entry name" value="CC_SR_Kinase"/>
</dbReference>
<feature type="binding site" evidence="6">
    <location>
        <position position="69"/>
    </location>
    <ligand>
        <name>ATP</name>
        <dbReference type="ChEBI" id="CHEBI:30616"/>
    </ligand>
</feature>
<evidence type="ECO:0000256" key="1">
    <source>
        <dbReference type="ARBA" id="ARBA00022527"/>
    </source>
</evidence>
<protein>
    <recommendedName>
        <fullName evidence="7">Protein kinase domain-containing protein</fullName>
    </recommendedName>
</protein>
<evidence type="ECO:0000256" key="4">
    <source>
        <dbReference type="ARBA" id="ARBA00022777"/>
    </source>
</evidence>
<keyword evidence="2" id="KW-0808">Transferase</keyword>
<evidence type="ECO:0000256" key="6">
    <source>
        <dbReference type="PROSITE-ProRule" id="PRU10141"/>
    </source>
</evidence>
<keyword evidence="3 6" id="KW-0547">Nucleotide-binding</keyword>
<dbReference type="EMBL" id="CAJPVJ010000732">
    <property type="protein sequence ID" value="CAG2163267.1"/>
    <property type="molecule type" value="Genomic_DNA"/>
</dbReference>
<dbReference type="InterPro" id="IPR017441">
    <property type="entry name" value="Protein_kinase_ATP_BS"/>
</dbReference>
<organism evidence="8">
    <name type="scientific">Oppiella nova</name>
    <dbReference type="NCBI Taxonomy" id="334625"/>
    <lineage>
        <taxon>Eukaryota</taxon>
        <taxon>Metazoa</taxon>
        <taxon>Ecdysozoa</taxon>
        <taxon>Arthropoda</taxon>
        <taxon>Chelicerata</taxon>
        <taxon>Arachnida</taxon>
        <taxon>Acari</taxon>
        <taxon>Acariformes</taxon>
        <taxon>Sarcoptiformes</taxon>
        <taxon>Oribatida</taxon>
        <taxon>Brachypylina</taxon>
        <taxon>Oppioidea</taxon>
        <taxon>Oppiidae</taxon>
        <taxon>Oppiella</taxon>
    </lineage>
</organism>
<accession>A0A7R9QDQ3</accession>
<feature type="domain" description="Protein kinase" evidence="7">
    <location>
        <begin position="35"/>
        <end position="128"/>
    </location>
</feature>
<keyword evidence="1" id="KW-0723">Serine/threonine-protein kinase</keyword>
<keyword evidence="9" id="KW-1185">Reference proteome</keyword>
<keyword evidence="4" id="KW-0418">Kinase</keyword>
<proteinExistence type="predicted"/>
<dbReference type="Proteomes" id="UP000728032">
    <property type="component" value="Unassembled WGS sequence"/>
</dbReference>